<feature type="domain" description="4Fe-4S ferredoxin-type" evidence="6">
    <location>
        <begin position="526"/>
        <end position="555"/>
    </location>
</feature>
<dbReference type="InterPro" id="IPR011538">
    <property type="entry name" value="Nuo51_FMN-bd"/>
</dbReference>
<dbReference type="STRING" id="52689.AKG39_12775"/>
<dbReference type="FunFam" id="1.20.1440.230:FF:000001">
    <property type="entry name" value="Mitochondrial NADH dehydrogenase flavoprotein 1"/>
    <property type="match status" value="1"/>
</dbReference>
<dbReference type="Pfam" id="PF01512">
    <property type="entry name" value="Complex1_51K"/>
    <property type="match status" value="1"/>
</dbReference>
<dbReference type="Gene3D" id="6.10.250.1450">
    <property type="match status" value="1"/>
</dbReference>
<dbReference type="PANTHER" id="PTHR43578:SF3">
    <property type="entry name" value="NADH-QUINONE OXIDOREDUCTASE SUBUNIT F"/>
    <property type="match status" value="1"/>
</dbReference>
<sequence>MKIVIGEGSCGIAAGANKVQHAFEEIFAIKGLDIPIDKTGCIGTCYLEPIVDVFDDEGIKVTFVNVTIDDVKEIVEQHILDKQAVKHLQITDADITMIGKQKRIVLKNSGIINPERIEDYLAVQGYVAAKKCLTELTPEEIIETVKIAGLKGRGGAGFPTWFKWNAAYQSPGNVKYMVCNADEGDPGAFMDRSVLESDPHALIEGMLIGAKAIGANEGVVYVRAEYPLAIIRLQLAIDQAREKGLLGKNIFDTGFDFDLRIKAGAGAFVCGEETALIASLEGERGMPRLKPPFPAQKGFWNKPTNINNVETFANVPWIFRNGGAAYAAIGTKESKGTKVFALTGKIAHGGLVEIPMGLKLRDVIYEIGGGIKNNKEFKAVQMGGPSGGCIPAALLDTEIDYAEITKTGAIMGSGGMVVMDETTCMVDMARFFLDFTCKESCGKCTYCRIGTMRMLEILNRITQGQGVDGDIELLEELCYKIKEGSLCGLGQTAPNPVLTTLKYFRNEYEDHIYNKKCTAKSCKPLLTYSVIKENCVGCGACKKKCPVEAVEGEKKKIHNILQDKCIKCGKCYAACKFNAILVD</sequence>
<dbReference type="Pfam" id="PF13237">
    <property type="entry name" value="Fer4_10"/>
    <property type="match status" value="1"/>
</dbReference>
<dbReference type="OrthoDB" id="9761899at2"/>
<dbReference type="InterPro" id="IPR019575">
    <property type="entry name" value="Nuop51_4Fe4S-bd"/>
</dbReference>
<name>A0A0L6TY43_9FIRM</name>
<evidence type="ECO:0000313" key="7">
    <source>
        <dbReference type="EMBL" id="KNZ41194.1"/>
    </source>
</evidence>
<keyword evidence="4" id="KW-0408">Iron</keyword>
<dbReference type="InterPro" id="IPR037225">
    <property type="entry name" value="Nuo51_FMN-bd_sf"/>
</dbReference>
<proteinExistence type="inferred from homology"/>
<dbReference type="InterPro" id="IPR017896">
    <property type="entry name" value="4Fe4S_Fe-S-bd"/>
</dbReference>
<evidence type="ECO:0000256" key="5">
    <source>
        <dbReference type="ARBA" id="ARBA00023014"/>
    </source>
</evidence>
<evidence type="ECO:0000259" key="6">
    <source>
        <dbReference type="PROSITE" id="PS51379"/>
    </source>
</evidence>
<dbReference type="SUPFAM" id="SSF52833">
    <property type="entry name" value="Thioredoxin-like"/>
    <property type="match status" value="1"/>
</dbReference>
<dbReference type="SUPFAM" id="SSF142984">
    <property type="entry name" value="Nqo1 middle domain-like"/>
    <property type="match status" value="1"/>
</dbReference>
<organism evidence="7 8">
    <name type="scientific">Acetobacterium bakii</name>
    <dbReference type="NCBI Taxonomy" id="52689"/>
    <lineage>
        <taxon>Bacteria</taxon>
        <taxon>Bacillati</taxon>
        <taxon>Bacillota</taxon>
        <taxon>Clostridia</taxon>
        <taxon>Eubacteriales</taxon>
        <taxon>Eubacteriaceae</taxon>
        <taxon>Acetobacterium</taxon>
    </lineage>
</organism>
<dbReference type="RefSeq" id="WP_050740788.1">
    <property type="nucleotide sequence ID" value="NZ_LGYO01000033.1"/>
</dbReference>
<dbReference type="GO" id="GO:0046872">
    <property type="term" value="F:metal ion binding"/>
    <property type="evidence" value="ECO:0007669"/>
    <property type="project" value="UniProtKB-KW"/>
</dbReference>
<dbReference type="CDD" id="cd02980">
    <property type="entry name" value="TRX_Fd_family"/>
    <property type="match status" value="1"/>
</dbReference>
<reference evidence="8" key="1">
    <citation type="submission" date="2015-07" db="EMBL/GenBank/DDBJ databases">
        <title>Draft genome sequence of Acetobacterium bakii DSM 8293, a potential psychrophilic chemical producer through syngas fermentation.</title>
        <authorList>
            <person name="Song Y."/>
            <person name="Hwang S."/>
            <person name="Cho B.-K."/>
        </authorList>
    </citation>
    <scope>NUCLEOTIDE SEQUENCE [LARGE SCALE GENOMIC DNA]</scope>
    <source>
        <strain evidence="8">DSM 8239</strain>
    </source>
</reference>
<dbReference type="PANTHER" id="PTHR43578">
    <property type="entry name" value="NADH-QUINONE OXIDOREDUCTASE SUBUNIT F"/>
    <property type="match status" value="1"/>
</dbReference>
<accession>A0A0L6TY43</accession>
<dbReference type="Gene3D" id="3.10.20.600">
    <property type="match status" value="1"/>
</dbReference>
<evidence type="ECO:0000256" key="4">
    <source>
        <dbReference type="ARBA" id="ARBA00023004"/>
    </source>
</evidence>
<keyword evidence="5" id="KW-0411">Iron-sulfur</keyword>
<protein>
    <submittedName>
        <fullName evidence="7">NADH dehydrogenase</fullName>
    </submittedName>
</protein>
<dbReference type="SUPFAM" id="SSF142019">
    <property type="entry name" value="Nqo1 FMN-binding domain-like"/>
    <property type="match status" value="1"/>
</dbReference>
<feature type="domain" description="4Fe-4S ferredoxin-type" evidence="6">
    <location>
        <begin position="556"/>
        <end position="583"/>
    </location>
</feature>
<dbReference type="Pfam" id="PF10589">
    <property type="entry name" value="NADH_4Fe-4S"/>
    <property type="match status" value="1"/>
</dbReference>
<dbReference type="GO" id="GO:0051539">
    <property type="term" value="F:4 iron, 4 sulfur cluster binding"/>
    <property type="evidence" value="ECO:0007669"/>
    <property type="project" value="UniProtKB-KW"/>
</dbReference>
<dbReference type="Gene3D" id="3.40.30.10">
    <property type="entry name" value="Glutaredoxin"/>
    <property type="match status" value="1"/>
</dbReference>
<dbReference type="Gene3D" id="1.20.1440.230">
    <property type="entry name" value="NADH-ubiquinone oxidoreductase 51kDa subunit, iron-sulphur binding domain"/>
    <property type="match status" value="1"/>
</dbReference>
<dbReference type="AlphaFoldDB" id="A0A0L6TY43"/>
<comment type="similarity">
    <text evidence="1">Belongs to the complex I 51 kDa subunit family.</text>
</comment>
<evidence type="ECO:0000313" key="8">
    <source>
        <dbReference type="Proteomes" id="UP000036873"/>
    </source>
</evidence>
<evidence type="ECO:0000256" key="1">
    <source>
        <dbReference type="ARBA" id="ARBA00007523"/>
    </source>
</evidence>
<keyword evidence="3" id="KW-0479">Metal-binding</keyword>
<comment type="caution">
    <text evidence="7">The sequence shown here is derived from an EMBL/GenBank/DDBJ whole genome shotgun (WGS) entry which is preliminary data.</text>
</comment>
<dbReference type="SMART" id="SM00928">
    <property type="entry name" value="NADH_4Fe-4S"/>
    <property type="match status" value="1"/>
</dbReference>
<dbReference type="FunFam" id="3.40.50.11540:FF:000001">
    <property type="entry name" value="NADH dehydrogenase [ubiquinone] flavoprotein 1, mitochondrial"/>
    <property type="match status" value="1"/>
</dbReference>
<keyword evidence="8" id="KW-1185">Reference proteome</keyword>
<dbReference type="Gene3D" id="3.30.70.20">
    <property type="match status" value="1"/>
</dbReference>
<evidence type="ECO:0000256" key="2">
    <source>
        <dbReference type="ARBA" id="ARBA00022485"/>
    </source>
</evidence>
<dbReference type="PATRIC" id="fig|52689.4.peg.1919"/>
<evidence type="ECO:0000256" key="3">
    <source>
        <dbReference type="ARBA" id="ARBA00022723"/>
    </source>
</evidence>
<dbReference type="PROSITE" id="PS51379">
    <property type="entry name" value="4FE4S_FER_2"/>
    <property type="match status" value="2"/>
</dbReference>
<dbReference type="SUPFAM" id="SSF54862">
    <property type="entry name" value="4Fe-4S ferredoxins"/>
    <property type="match status" value="1"/>
</dbReference>
<dbReference type="Proteomes" id="UP000036873">
    <property type="component" value="Unassembled WGS sequence"/>
</dbReference>
<dbReference type="SUPFAM" id="SSF140490">
    <property type="entry name" value="Nqo1C-terminal domain-like"/>
    <property type="match status" value="1"/>
</dbReference>
<dbReference type="InterPro" id="IPR037207">
    <property type="entry name" value="Nuop51_4Fe4S-bd_sf"/>
</dbReference>
<keyword evidence="2" id="KW-0004">4Fe-4S</keyword>
<gene>
    <name evidence="7" type="ORF">AKG39_12775</name>
</gene>
<dbReference type="EMBL" id="LGYO01000033">
    <property type="protein sequence ID" value="KNZ41194.1"/>
    <property type="molecule type" value="Genomic_DNA"/>
</dbReference>
<dbReference type="Gene3D" id="3.40.50.11540">
    <property type="entry name" value="NADH-ubiquinone oxidoreductase 51kDa subunit"/>
    <property type="match status" value="1"/>
</dbReference>
<dbReference type="InterPro" id="IPR036249">
    <property type="entry name" value="Thioredoxin-like_sf"/>
</dbReference>